<feature type="non-terminal residue" evidence="1">
    <location>
        <position position="115"/>
    </location>
</feature>
<dbReference type="InterPro" id="IPR036291">
    <property type="entry name" value="NAD(P)-bd_dom_sf"/>
</dbReference>
<dbReference type="EMBL" id="AOKG01000156">
    <property type="protein sequence ID" value="EPN63494.1"/>
    <property type="molecule type" value="Genomic_DNA"/>
</dbReference>
<comment type="caution">
    <text evidence="1">The sequence shown here is derived from an EMBL/GenBank/DDBJ whole genome shotgun (WGS) entry which is preliminary data.</text>
</comment>
<dbReference type="Pfam" id="PF00106">
    <property type="entry name" value="adh_short"/>
    <property type="match status" value="1"/>
</dbReference>
<gene>
    <name evidence="1" type="ORF">A244_02182</name>
</gene>
<dbReference type="Gene3D" id="3.40.50.720">
    <property type="entry name" value="NAD(P)-binding Rossmann-like Domain"/>
    <property type="match status" value="1"/>
</dbReference>
<dbReference type="SUPFAM" id="SSF51735">
    <property type="entry name" value="NAD(P)-binding Rossmann-fold domains"/>
    <property type="match status" value="1"/>
</dbReference>
<dbReference type="AlphaFoldDB" id="S6WHZ5"/>
<dbReference type="PANTHER" id="PTHR45458:SF1">
    <property type="entry name" value="SHORT CHAIN DEHYDROGENASE"/>
    <property type="match status" value="1"/>
</dbReference>
<name>S6WHZ5_PSESF</name>
<evidence type="ECO:0000313" key="1">
    <source>
        <dbReference type="EMBL" id="EPN63494.1"/>
    </source>
</evidence>
<reference evidence="1 2" key="1">
    <citation type="journal article" date="2013" name="PLoS Pathog.">
        <title>Genomic analysis of the Kiwifruit pathogen Pseudomonas syringae pv. actinidiae provides insight into the origins of an emergent plant disease.</title>
        <authorList>
            <person name="McCann H.C."/>
            <person name="Rikkerink E.H."/>
            <person name="Bertels F."/>
            <person name="Fiers M."/>
            <person name="Lu A."/>
            <person name="Rees-George J."/>
            <person name="Andersen M.T."/>
            <person name="Gleave A.P."/>
            <person name="Haubold B."/>
            <person name="Wohlers M.W."/>
            <person name="Guttman D.S."/>
            <person name="Wang P.W."/>
            <person name="Straub C."/>
            <person name="Vanneste J.L."/>
            <person name="Rainey P.B."/>
            <person name="Templeton M.D."/>
        </authorList>
    </citation>
    <scope>NUCLEOTIDE SEQUENCE [LARGE SCALE GENOMIC DNA]</scope>
    <source>
        <strain evidence="1 2">ICMP 18807</strain>
    </source>
</reference>
<accession>S6WHZ5</accession>
<dbReference type="InterPro" id="IPR052184">
    <property type="entry name" value="SDR_enzymes"/>
</dbReference>
<organism evidence="1 2">
    <name type="scientific">Pseudomonas syringae pv. actinidiae ICMP 18807</name>
    <dbReference type="NCBI Taxonomy" id="1194404"/>
    <lineage>
        <taxon>Bacteria</taxon>
        <taxon>Pseudomonadati</taxon>
        <taxon>Pseudomonadota</taxon>
        <taxon>Gammaproteobacteria</taxon>
        <taxon>Pseudomonadales</taxon>
        <taxon>Pseudomonadaceae</taxon>
        <taxon>Pseudomonas</taxon>
        <taxon>Pseudomonas syringae</taxon>
    </lineage>
</organism>
<dbReference type="GO" id="GO:0016616">
    <property type="term" value="F:oxidoreductase activity, acting on the CH-OH group of donors, NAD or NADP as acceptor"/>
    <property type="evidence" value="ECO:0007669"/>
    <property type="project" value="TreeGrafter"/>
</dbReference>
<dbReference type="InterPro" id="IPR002347">
    <property type="entry name" value="SDR_fam"/>
</dbReference>
<sequence length="115" mass="12327">MTTTKKTALIIGASRGLGLGLVQRLTEQGWQVTATVRDPQNAENLRAVDGVRIETLDMDETASLEVLIQKLRGEVFDVLFVNAGITGPKHQSAAQSTAAELGQLFLTNAVAPIRL</sequence>
<dbReference type="PANTHER" id="PTHR45458">
    <property type="entry name" value="SHORT-CHAIN DEHYDROGENASE/REDUCTASE SDR"/>
    <property type="match status" value="1"/>
</dbReference>
<proteinExistence type="predicted"/>
<evidence type="ECO:0000313" key="2">
    <source>
        <dbReference type="Proteomes" id="UP000015729"/>
    </source>
</evidence>
<dbReference type="PRINTS" id="PR00081">
    <property type="entry name" value="GDHRDH"/>
</dbReference>
<dbReference type="Proteomes" id="UP000015729">
    <property type="component" value="Unassembled WGS sequence"/>
</dbReference>
<protein>
    <submittedName>
        <fullName evidence="1">Short chain dehydrogenase</fullName>
    </submittedName>
</protein>